<gene>
    <name evidence="2" type="ORF">SEMRO_945_G223100.1</name>
</gene>
<dbReference type="OrthoDB" id="44419at2759"/>
<protein>
    <submittedName>
        <fullName evidence="2">Uncharacterized protein</fullName>
    </submittedName>
</protein>
<dbReference type="SUPFAM" id="SSF51197">
    <property type="entry name" value="Clavaminate synthase-like"/>
    <property type="match status" value="1"/>
</dbReference>
<dbReference type="PANTHER" id="PTHR31630">
    <property type="entry name" value="PHYTANOYL-COA DIOXYGENASE-RELATED-RELATED"/>
    <property type="match status" value="1"/>
</dbReference>
<evidence type="ECO:0000256" key="1">
    <source>
        <dbReference type="SAM" id="MobiDB-lite"/>
    </source>
</evidence>
<dbReference type="AlphaFoldDB" id="A0A9N8HMZ7"/>
<feature type="region of interest" description="Disordered" evidence="1">
    <location>
        <begin position="369"/>
        <end position="389"/>
    </location>
</feature>
<dbReference type="InterPro" id="IPR008775">
    <property type="entry name" value="Phytyl_CoA_dOase-like"/>
</dbReference>
<accession>A0A9N8HMZ7</accession>
<dbReference type="SUPFAM" id="SSF63829">
    <property type="entry name" value="Calcium-dependent phosphotriesterase"/>
    <property type="match status" value="1"/>
</dbReference>
<organism evidence="2 3">
    <name type="scientific">Seminavis robusta</name>
    <dbReference type="NCBI Taxonomy" id="568900"/>
    <lineage>
        <taxon>Eukaryota</taxon>
        <taxon>Sar</taxon>
        <taxon>Stramenopiles</taxon>
        <taxon>Ochrophyta</taxon>
        <taxon>Bacillariophyta</taxon>
        <taxon>Bacillariophyceae</taxon>
        <taxon>Bacillariophycidae</taxon>
        <taxon>Naviculales</taxon>
        <taxon>Naviculaceae</taxon>
        <taxon>Seminavis</taxon>
    </lineage>
</organism>
<dbReference type="Proteomes" id="UP001153069">
    <property type="component" value="Unassembled WGS sequence"/>
</dbReference>
<sequence length="804" mass="88380">MTTTTHADDDEKDASLKGCSPAAQEWRSRLEDDGFCVIPSVLSDEECRQSMDQIWSFAKDTSYGAMDRQDPSTWPCDQKMFQSRGAGWLLHTVRESVADRVIQPLLGTSRLLCSREGFVFHHRPSTSTQHHDTANDQEISFQRCTELLVDNRQQHPKDENQNPLEESEVAQSRTIVRSLVCLENQMIEGTDGCFICYPGSHRHNHHQPGQATMHEIPEGQDHPKPRRVLLRKGDVLLFDPGLLHAQVSPSRATPLVLAYSTFQIISSKAFQPAPPTYAYKLRHTSDCRPWNFPTPNTTPWKAKDTTVQNTTISPFRPYYRTSPPVLTIRGAQLHGLLPYHDEEEEGNVVTSLDNEIRRAIIRGVRLSPESLPTLPGPPPSPNSPASSCHGMVQRIEAPDNPDIVMGQDKYLGGMSSPCGTYVYGVPGTARRVLRIRVADGTMDTFGPAFEGKFKWLRGVEIPPNSDSTKIYPSGCCVALPCNHPSVLKINPATDEVSTFGTDVIQNCGASRWLYHGGVLADNGFVYAIPANANRVLKFHPATEQVSFIGPTFDSGNCKWFGGILASNGCIYGIPHNETGVLQIDPRTDNVSVLLQDDGSALPSGQWKWHGGLLANGSKIIGFPNNADEVLIIDCNKGDGKPSVYTVGKDSGILRSGRHRIPQDGRYKYLGGALTLDGRFAYLFPCDAEQVLRIDCHTDELALVGCLLLDGENKFQNGFVGRDGCLYGIPQRATGVLRVIPAQFDEAGNEVEKDHVDILDYGEDLVGVKDLFEGGVLGQDGCIYCIPLRARVCVKVVPPLPAGAC</sequence>
<name>A0A9N8HMZ7_9STRA</name>
<dbReference type="Gene3D" id="2.60.120.620">
    <property type="entry name" value="q2cbj1_9rhob like domain"/>
    <property type="match status" value="1"/>
</dbReference>
<dbReference type="EMBL" id="CAICTM010000943">
    <property type="protein sequence ID" value="CAB9518562.1"/>
    <property type="molecule type" value="Genomic_DNA"/>
</dbReference>
<keyword evidence="3" id="KW-1185">Reference proteome</keyword>
<dbReference type="PANTHER" id="PTHR31630:SF6">
    <property type="entry name" value="PHYTANOYL-COA DIOXYGENASE-RELATED"/>
    <property type="match status" value="1"/>
</dbReference>
<comment type="caution">
    <text evidence="2">The sequence shown here is derived from an EMBL/GenBank/DDBJ whole genome shotgun (WGS) entry which is preliminary data.</text>
</comment>
<evidence type="ECO:0000313" key="3">
    <source>
        <dbReference type="Proteomes" id="UP001153069"/>
    </source>
</evidence>
<evidence type="ECO:0000313" key="2">
    <source>
        <dbReference type="EMBL" id="CAB9518562.1"/>
    </source>
</evidence>
<dbReference type="Pfam" id="PF05721">
    <property type="entry name" value="PhyH"/>
    <property type="match status" value="1"/>
</dbReference>
<proteinExistence type="predicted"/>
<reference evidence="2" key="1">
    <citation type="submission" date="2020-06" db="EMBL/GenBank/DDBJ databases">
        <authorList>
            <consortium name="Plant Systems Biology data submission"/>
        </authorList>
    </citation>
    <scope>NUCLEOTIDE SEQUENCE</scope>
    <source>
        <strain evidence="2">D6</strain>
    </source>
</reference>